<reference evidence="6 7" key="1">
    <citation type="submission" date="2022-06" db="EMBL/GenBank/DDBJ databases">
        <title>Halogeometricum sp. a new haloarchaeum isolate from saline soil.</title>
        <authorList>
            <person name="Strakova D."/>
            <person name="Galisteo C."/>
            <person name="Sanchez-Porro C."/>
            <person name="Ventosa A."/>
        </authorList>
    </citation>
    <scope>NUCLEOTIDE SEQUENCE [LARGE SCALE GENOMIC DNA]</scope>
    <source>
        <strain evidence="6 7">S1BR25-6</strain>
    </source>
</reference>
<evidence type="ECO:0000313" key="7">
    <source>
        <dbReference type="Proteomes" id="UP001257060"/>
    </source>
</evidence>
<dbReference type="InterPro" id="IPR004089">
    <property type="entry name" value="MCPsignal_dom"/>
</dbReference>
<proteinExistence type="inferred from homology"/>
<dbReference type="EMBL" id="JAMQOP010000002">
    <property type="protein sequence ID" value="MDS0299103.1"/>
    <property type="molecule type" value="Genomic_DNA"/>
</dbReference>
<dbReference type="PROSITE" id="PS50111">
    <property type="entry name" value="CHEMOTAXIS_TRANSDUC_2"/>
    <property type="match status" value="1"/>
</dbReference>
<dbReference type="RefSeq" id="WP_310923965.1">
    <property type="nucleotide sequence ID" value="NZ_JAMQOP010000002.1"/>
</dbReference>
<keyword evidence="1 3" id="KW-0807">Transducer</keyword>
<dbReference type="Proteomes" id="UP001257060">
    <property type="component" value="Unassembled WGS sequence"/>
</dbReference>
<evidence type="ECO:0000313" key="6">
    <source>
        <dbReference type="EMBL" id="MDS0299103.1"/>
    </source>
</evidence>
<dbReference type="CDD" id="cd00130">
    <property type="entry name" value="PAS"/>
    <property type="match status" value="1"/>
</dbReference>
<dbReference type="InterPro" id="IPR004090">
    <property type="entry name" value="Chemotax_Me-accpt_rcpt"/>
</dbReference>
<dbReference type="Pfam" id="PF00989">
    <property type="entry name" value="PAS"/>
    <property type="match status" value="1"/>
</dbReference>
<keyword evidence="7" id="KW-1185">Reference proteome</keyword>
<dbReference type="PROSITE" id="PS50112">
    <property type="entry name" value="PAS"/>
    <property type="match status" value="1"/>
</dbReference>
<evidence type="ECO:0000259" key="5">
    <source>
        <dbReference type="PROSITE" id="PS50112"/>
    </source>
</evidence>
<dbReference type="InterPro" id="IPR013767">
    <property type="entry name" value="PAS_fold"/>
</dbReference>
<dbReference type="InterPro" id="IPR035965">
    <property type="entry name" value="PAS-like_dom_sf"/>
</dbReference>
<name>A0ABU2GE77_9EURY</name>
<comment type="similarity">
    <text evidence="2">Belongs to the methyl-accepting chemotaxis (MCP) protein family.</text>
</comment>
<gene>
    <name evidence="6" type="ORF">NDI76_10140</name>
</gene>
<sequence>MLEILSAGVAAAMRPAGGGEGALERVTGVGQVLDALPMPAFVLDTDHTVVGWSDGMETLLGIAPEDALGSDSRETIVVGDDEDSLSFADKVLLAPRNAAEEYGVNRLDSPYTSYHVYERESRLRTAAGSDVDIRFQVMPLFDGGPDGELLGVLEVIQDRTEELRRREALQSLVTEVTATLRNAATGALDARVEYEGDADLLEDGLLDIVGEVNRTLERFESLVANVEGHAADVSGAATTANDAAHHIDSRVTEQRLALETARDDLAAFSATMEEVAASSTEVEAGADRARVNVDSSLDSTAETRSVTDEVTARSDELLETVHALEADMTEISEVVSLISEIAERTNILALNANIEAARAGEAGSGFAVVAGEVKSLANETQTHTEQVTERIERVQSRANETARLVETTHEDVGRADAAIDDTVASLREAADAMDEAVEGVSELSTASDDQAESVESVVVTVEDVSDDAAEIEEAISDIVAVMESQHESADRLDAMLAELTR</sequence>
<dbReference type="PRINTS" id="PR00260">
    <property type="entry name" value="CHEMTRNSDUCR"/>
</dbReference>
<dbReference type="SUPFAM" id="SSF58104">
    <property type="entry name" value="Methyl-accepting chemotaxis protein (MCP) signaling domain"/>
    <property type="match status" value="1"/>
</dbReference>
<dbReference type="SMART" id="SM00283">
    <property type="entry name" value="MA"/>
    <property type="match status" value="1"/>
</dbReference>
<evidence type="ECO:0000256" key="2">
    <source>
        <dbReference type="ARBA" id="ARBA00029447"/>
    </source>
</evidence>
<organism evidence="6 7">
    <name type="scientific">Halogeometricum salsisoli</name>
    <dbReference type="NCBI Taxonomy" id="2950536"/>
    <lineage>
        <taxon>Archaea</taxon>
        <taxon>Methanobacteriati</taxon>
        <taxon>Methanobacteriota</taxon>
        <taxon>Stenosarchaea group</taxon>
        <taxon>Halobacteria</taxon>
        <taxon>Halobacteriales</taxon>
        <taxon>Haloferacaceae</taxon>
        <taxon>Halogeometricum</taxon>
    </lineage>
</organism>
<evidence type="ECO:0000256" key="1">
    <source>
        <dbReference type="ARBA" id="ARBA00023224"/>
    </source>
</evidence>
<feature type="domain" description="Methyl-accepting transducer" evidence="4">
    <location>
        <begin position="229"/>
        <end position="465"/>
    </location>
</feature>
<dbReference type="Pfam" id="PF00015">
    <property type="entry name" value="MCPsignal"/>
    <property type="match status" value="1"/>
</dbReference>
<accession>A0ABU2GE77</accession>
<comment type="caution">
    <text evidence="6">The sequence shown here is derived from an EMBL/GenBank/DDBJ whole genome shotgun (WGS) entry which is preliminary data.</text>
</comment>
<dbReference type="SUPFAM" id="SSF55785">
    <property type="entry name" value="PYP-like sensor domain (PAS domain)"/>
    <property type="match status" value="1"/>
</dbReference>
<dbReference type="PANTHER" id="PTHR32089:SF112">
    <property type="entry name" value="LYSOZYME-LIKE PROTEIN-RELATED"/>
    <property type="match status" value="1"/>
</dbReference>
<dbReference type="Gene3D" id="1.10.287.950">
    <property type="entry name" value="Methyl-accepting chemotaxis protein"/>
    <property type="match status" value="1"/>
</dbReference>
<feature type="domain" description="PAS" evidence="5">
    <location>
        <begin position="31"/>
        <end position="69"/>
    </location>
</feature>
<dbReference type="Gene3D" id="3.30.450.20">
    <property type="entry name" value="PAS domain"/>
    <property type="match status" value="1"/>
</dbReference>
<evidence type="ECO:0000256" key="3">
    <source>
        <dbReference type="PROSITE-ProRule" id="PRU00284"/>
    </source>
</evidence>
<dbReference type="PANTHER" id="PTHR32089">
    <property type="entry name" value="METHYL-ACCEPTING CHEMOTAXIS PROTEIN MCPB"/>
    <property type="match status" value="1"/>
</dbReference>
<evidence type="ECO:0000259" key="4">
    <source>
        <dbReference type="PROSITE" id="PS50111"/>
    </source>
</evidence>
<protein>
    <submittedName>
        <fullName evidence="6">Methyl-accepting chemotaxis protein</fullName>
    </submittedName>
</protein>
<dbReference type="InterPro" id="IPR000014">
    <property type="entry name" value="PAS"/>
</dbReference>